<dbReference type="AlphaFoldDB" id="A0A5A7PEH5"/>
<gene>
    <name evidence="2" type="ORF">STAS_07069</name>
</gene>
<keyword evidence="3" id="KW-1185">Reference proteome</keyword>
<evidence type="ECO:0000256" key="1">
    <source>
        <dbReference type="SAM" id="MobiDB-lite"/>
    </source>
</evidence>
<keyword evidence="2" id="KW-0808">Transferase</keyword>
<feature type="region of interest" description="Disordered" evidence="1">
    <location>
        <begin position="193"/>
        <end position="222"/>
    </location>
</feature>
<dbReference type="PANTHER" id="PTHR48050:SF13">
    <property type="entry name" value="STEROL 3-BETA-GLUCOSYLTRANSFERASE UGT80A2"/>
    <property type="match status" value="1"/>
</dbReference>
<dbReference type="SUPFAM" id="SSF53756">
    <property type="entry name" value="UDP-Glycosyltransferase/glycogen phosphorylase"/>
    <property type="match status" value="1"/>
</dbReference>
<reference evidence="2" key="1">
    <citation type="journal article" date="2019" name="Curr. Biol.">
        <title>Genome Sequence of Striga asiatica Provides Insight into the Evolution of Plant Parasitism.</title>
        <authorList>
            <person name="Yoshida S."/>
            <person name="Kim S."/>
            <person name="Wafula E.K."/>
            <person name="Tanskanen J."/>
            <person name="Kim Y."/>
            <person name="Honaas L."/>
            <person name="Yang Z."/>
            <person name="Spallek T."/>
            <person name="Conn C.E."/>
            <person name="Ichihashi Y."/>
            <person name="Cheong K."/>
            <person name="Cui S."/>
            <person name="Der J.P."/>
            <person name="Gundlach H."/>
            <person name="Jiao Y."/>
            <person name="Hori C."/>
            <person name="Ishida J.K."/>
            <person name="Kasahara H."/>
            <person name="Kiba T."/>
            <person name="Kim M."/>
            <person name="Koo N."/>
            <person name="Laohavisit A."/>
            <person name="Lee Y."/>
            <person name="Lumba S."/>
            <person name="Mccourt P."/>
            <person name="Mortimer J.C."/>
            <person name="Mutuku J.M."/>
            <person name="Nomura T."/>
            <person name="Sasaki-sekimoto Y."/>
            <person name="Seto Y."/>
            <person name="Wang Y."/>
            <person name="Wakatake T."/>
            <person name="Sakakibara H."/>
            <person name="Demura T."/>
            <person name="Yamaguchi S."/>
            <person name="Yoneyama K."/>
            <person name="Manabe R."/>
            <person name="Nelson D.C."/>
            <person name="Schulman A.H."/>
            <person name="Timko M.P."/>
            <person name="Depamphilis C.W."/>
            <person name="Choi D."/>
            <person name="Shirasu K."/>
        </authorList>
    </citation>
    <scope>NUCLEOTIDE SEQUENCE [LARGE SCALE GENOMIC DNA]</scope>
    <source>
        <strain evidence="2">UVA1</strain>
    </source>
</reference>
<name>A0A5A7PEH5_STRAF</name>
<feature type="compositionally biased region" description="Gly residues" evidence="1">
    <location>
        <begin position="121"/>
        <end position="135"/>
    </location>
</feature>
<dbReference type="PANTHER" id="PTHR48050">
    <property type="entry name" value="STEROL 3-BETA-GLUCOSYLTRANSFERASE"/>
    <property type="match status" value="1"/>
</dbReference>
<dbReference type="Proteomes" id="UP000325081">
    <property type="component" value="Unassembled WGS sequence"/>
</dbReference>
<evidence type="ECO:0000313" key="2">
    <source>
        <dbReference type="EMBL" id="GER31090.1"/>
    </source>
</evidence>
<dbReference type="InterPro" id="IPR050426">
    <property type="entry name" value="Glycosyltransferase_28"/>
</dbReference>
<dbReference type="OrthoDB" id="5835829at2759"/>
<feature type="compositionally biased region" description="Basic and acidic residues" evidence="1">
    <location>
        <begin position="197"/>
        <end position="222"/>
    </location>
</feature>
<feature type="compositionally biased region" description="Polar residues" evidence="1">
    <location>
        <begin position="376"/>
        <end position="395"/>
    </location>
</feature>
<evidence type="ECO:0000313" key="3">
    <source>
        <dbReference type="Proteomes" id="UP000325081"/>
    </source>
</evidence>
<dbReference type="EMBL" id="BKCP01004428">
    <property type="protein sequence ID" value="GER31090.1"/>
    <property type="molecule type" value="Genomic_DNA"/>
</dbReference>
<accession>A0A5A7PEH5</accession>
<sequence length="395" mass="42884">MTAGISQSRPGEDNPVRVERPKLPLKAIFRMTAGTLLPAVGTYTIICKIVKIYGTTFVASGVAKRVAAIYNLSRRTEWFGRRLETMGREIADLSAEIGGIRLTILTMVRHKQTYRDAGNSGVRGGIRGGRGGRGPSGAPCRRSPHPPSDDIDGEETISKVNSFGDYQPPHVEAEPIAAHDGQDVRHHGVVFEEDDDQQRGDGDDHRWEGPFRVDIPKFDGEPHDEPLYDGPSILDEEPPGSEDFNVECNSLYSTNKDCDQPFGGESVHARGVGPAPIPDEDFSLHKLVDVIICMLHPEVKQSAIELAKAMENDDGVILTRHDKYFQVIDHSGGVEFFSFVMPEGGKTSDDDCQGYNSGGGTFGAALKATCHEDVSNENGSNSRANPAQSGENGVE</sequence>
<dbReference type="GO" id="GO:0016740">
    <property type="term" value="F:transferase activity"/>
    <property type="evidence" value="ECO:0007669"/>
    <property type="project" value="UniProtKB-KW"/>
</dbReference>
<protein>
    <submittedName>
        <fullName evidence="2">UDP-Glycosyltransferase superfamily protein</fullName>
    </submittedName>
</protein>
<organism evidence="2 3">
    <name type="scientific">Striga asiatica</name>
    <name type="common">Asiatic witchweed</name>
    <name type="synonym">Buchnera asiatica</name>
    <dbReference type="NCBI Taxonomy" id="4170"/>
    <lineage>
        <taxon>Eukaryota</taxon>
        <taxon>Viridiplantae</taxon>
        <taxon>Streptophyta</taxon>
        <taxon>Embryophyta</taxon>
        <taxon>Tracheophyta</taxon>
        <taxon>Spermatophyta</taxon>
        <taxon>Magnoliopsida</taxon>
        <taxon>eudicotyledons</taxon>
        <taxon>Gunneridae</taxon>
        <taxon>Pentapetalae</taxon>
        <taxon>asterids</taxon>
        <taxon>lamiids</taxon>
        <taxon>Lamiales</taxon>
        <taxon>Orobanchaceae</taxon>
        <taxon>Buchnereae</taxon>
        <taxon>Striga</taxon>
    </lineage>
</organism>
<feature type="region of interest" description="Disordered" evidence="1">
    <location>
        <begin position="373"/>
        <end position="395"/>
    </location>
</feature>
<comment type="caution">
    <text evidence="2">The sequence shown here is derived from an EMBL/GenBank/DDBJ whole genome shotgun (WGS) entry which is preliminary data.</text>
</comment>
<proteinExistence type="predicted"/>
<feature type="region of interest" description="Disordered" evidence="1">
    <location>
        <begin position="116"/>
        <end position="155"/>
    </location>
</feature>